<dbReference type="CDD" id="cd03801">
    <property type="entry name" value="GT4_PimA-like"/>
    <property type="match status" value="1"/>
</dbReference>
<keyword evidence="2" id="KW-0808">Transferase</keyword>
<evidence type="ECO:0000259" key="1">
    <source>
        <dbReference type="Pfam" id="PF00534"/>
    </source>
</evidence>
<dbReference type="SUPFAM" id="SSF53756">
    <property type="entry name" value="UDP-Glycosyltransferase/glycogen phosphorylase"/>
    <property type="match status" value="1"/>
</dbReference>
<dbReference type="Gene3D" id="3.40.50.2000">
    <property type="entry name" value="Glycogen Phosphorylase B"/>
    <property type="match status" value="1"/>
</dbReference>
<dbReference type="Pfam" id="PF00534">
    <property type="entry name" value="Glycos_transf_1"/>
    <property type="match status" value="1"/>
</dbReference>
<dbReference type="InterPro" id="IPR001296">
    <property type="entry name" value="Glyco_trans_1"/>
</dbReference>
<accession>A0A1T4XK29</accession>
<gene>
    <name evidence="2" type="ORF">SAMN02745704_02189</name>
</gene>
<feature type="domain" description="Glycosyl transferase family 1" evidence="1">
    <location>
        <begin position="259"/>
        <end position="409"/>
    </location>
</feature>
<evidence type="ECO:0000313" key="2">
    <source>
        <dbReference type="EMBL" id="SKA89854.1"/>
    </source>
</evidence>
<dbReference type="GO" id="GO:0016757">
    <property type="term" value="F:glycosyltransferase activity"/>
    <property type="evidence" value="ECO:0007669"/>
    <property type="project" value="InterPro"/>
</dbReference>
<dbReference type="AlphaFoldDB" id="A0A1T4XK29"/>
<proteinExistence type="predicted"/>
<dbReference type="EMBL" id="FUYC01000011">
    <property type="protein sequence ID" value="SKA89854.1"/>
    <property type="molecule type" value="Genomic_DNA"/>
</dbReference>
<dbReference type="PANTHER" id="PTHR12526">
    <property type="entry name" value="GLYCOSYLTRANSFERASE"/>
    <property type="match status" value="1"/>
</dbReference>
<dbReference type="STRING" id="1121449.SAMN02745704_02189"/>
<dbReference type="Proteomes" id="UP000190027">
    <property type="component" value="Unassembled WGS sequence"/>
</dbReference>
<sequence>MATTIRNPVTIISGVKIVAALWQGNTSRVKMRTPARGFDKTMQNGFIPEMNKAPEHSGKKRVWGTLDPFWEFGAVLGRKMANSSFLTALLRADPFDEYHFFPAGQDQRRELRTRLQEAFPPLGKKIHVLDRQTLPDHLARTPYHCFHQSDCIVHQAHLARARNAFSPEIFPITGVTHSLSYANYGEAFLRHLWPGVCPRDAIVSTSRPGLEAVRTLLEHLHQGYGLGSHMARPTLRRIPLGVDADAFPEPADQMRAQCRQTLQLPEQATVYLVFGRISHHSKMDLLPLLRAFQHAFQDASQPENTRLRPHNAVLLLAGWVEDDDPYPQTLRELAANIGLDLRVEARPGERRKARLYQAADVFVSIADNPQETFGLTVLEAAAAGLPAVASDYDGYRDLVLPEQTGLLVPTLGPARTTELDVMAPLLFDNQYHLLLAQRTAVSIPELAQSLTRLHARPELRRAMGRRARERVLGSLTWDHTVRAYLDLWKELWTLPAEPAETHRNTPHPAQMPYALAFAGYASQQLHPEDTFSIGRTGNAIYRRQDAPLVYPGLDTLAHEESIRRLLFLARKPATTAELTRQLLEADVCPNEETAQALLLWALKHDLLTWETTRLRHR</sequence>
<protein>
    <submittedName>
        <fullName evidence="2">Glycosyltransferase involved in cell wall bisynthesis</fullName>
    </submittedName>
</protein>
<evidence type="ECO:0000313" key="3">
    <source>
        <dbReference type="Proteomes" id="UP000190027"/>
    </source>
</evidence>
<keyword evidence="3" id="KW-1185">Reference proteome</keyword>
<organism evidence="2 3">
    <name type="scientific">Paucidesulfovibrio gracilis DSM 16080</name>
    <dbReference type="NCBI Taxonomy" id="1121449"/>
    <lineage>
        <taxon>Bacteria</taxon>
        <taxon>Pseudomonadati</taxon>
        <taxon>Thermodesulfobacteriota</taxon>
        <taxon>Desulfovibrionia</taxon>
        <taxon>Desulfovibrionales</taxon>
        <taxon>Desulfovibrionaceae</taxon>
        <taxon>Paucidesulfovibrio</taxon>
    </lineage>
</organism>
<reference evidence="2 3" key="1">
    <citation type="submission" date="2017-02" db="EMBL/GenBank/DDBJ databases">
        <authorList>
            <person name="Peterson S.W."/>
        </authorList>
    </citation>
    <scope>NUCLEOTIDE SEQUENCE [LARGE SCALE GENOMIC DNA]</scope>
    <source>
        <strain evidence="2 3">DSM 16080</strain>
    </source>
</reference>
<name>A0A1T4XK29_9BACT</name>